<evidence type="ECO:0000259" key="1">
    <source>
        <dbReference type="Pfam" id="PF14291"/>
    </source>
</evidence>
<proteinExistence type="predicted"/>
<gene>
    <name evidence="3" type="primary">LOC136091916</name>
</gene>
<protein>
    <submittedName>
        <fullName evidence="3">Uncharacterized protein LOC136091916</fullName>
    </submittedName>
</protein>
<keyword evidence="2" id="KW-1185">Reference proteome</keyword>
<dbReference type="Proteomes" id="UP001652625">
    <property type="component" value="Chromosome 15"/>
</dbReference>
<dbReference type="RefSeq" id="XP_065675708.1">
    <property type="nucleotide sequence ID" value="XM_065819636.1"/>
</dbReference>
<feature type="domain" description="DUF4371" evidence="1">
    <location>
        <begin position="29"/>
        <end position="231"/>
    </location>
</feature>
<dbReference type="Pfam" id="PF14291">
    <property type="entry name" value="DUF4371"/>
    <property type="match status" value="1"/>
</dbReference>
<name>A0ABM4DMB6_HYDVU</name>
<sequence length="231" mass="26737">MNIHLKTIGFGDWKNLLRQLKEHETSKNHICSLSKWVELANQQDTNKTTDASQQQLLSVEVQRWQLVLERLFAIVTFLGEQYLEFRGNSDVLHEKSNENFLKLVELLAQFDAVMADHVHQIKNEEINTHYLGKNIQNELIQIIVKQICEEILSKLKMAKYFSIKVDCTQDVSKVEQMSIVLRFVQMENDEVKVCENFINFIPLEQTTGAALTDVILQMLTQTGIPTEDMRG</sequence>
<dbReference type="PANTHER" id="PTHR45749">
    <property type="match status" value="1"/>
</dbReference>
<organism evidence="2 3">
    <name type="scientific">Hydra vulgaris</name>
    <name type="common">Hydra</name>
    <name type="synonym">Hydra attenuata</name>
    <dbReference type="NCBI Taxonomy" id="6087"/>
    <lineage>
        <taxon>Eukaryota</taxon>
        <taxon>Metazoa</taxon>
        <taxon>Cnidaria</taxon>
        <taxon>Hydrozoa</taxon>
        <taxon>Hydroidolina</taxon>
        <taxon>Anthoathecata</taxon>
        <taxon>Aplanulata</taxon>
        <taxon>Hydridae</taxon>
        <taxon>Hydra</taxon>
    </lineage>
</organism>
<dbReference type="GeneID" id="136091916"/>
<evidence type="ECO:0000313" key="3">
    <source>
        <dbReference type="RefSeq" id="XP_065675708.1"/>
    </source>
</evidence>
<dbReference type="PANTHER" id="PTHR45749:SF35">
    <property type="entry name" value="AC-LIKE TRANSPOSASE-RELATED"/>
    <property type="match status" value="1"/>
</dbReference>
<dbReference type="InterPro" id="IPR025398">
    <property type="entry name" value="DUF4371"/>
</dbReference>
<evidence type="ECO:0000313" key="2">
    <source>
        <dbReference type="Proteomes" id="UP001652625"/>
    </source>
</evidence>
<reference evidence="3" key="1">
    <citation type="submission" date="2025-08" db="UniProtKB">
        <authorList>
            <consortium name="RefSeq"/>
        </authorList>
    </citation>
    <scope>IDENTIFICATION</scope>
</reference>
<accession>A0ABM4DMB6</accession>